<dbReference type="PROSITE" id="PS01125">
    <property type="entry name" value="ROK"/>
    <property type="match status" value="1"/>
</dbReference>
<dbReference type="SUPFAM" id="SSF53067">
    <property type="entry name" value="Actin-like ATPase domain"/>
    <property type="match status" value="1"/>
</dbReference>
<accession>A0AAE3VD16</accession>
<dbReference type="AlphaFoldDB" id="A0AAE3VD16"/>
<dbReference type="InterPro" id="IPR043129">
    <property type="entry name" value="ATPase_NBD"/>
</dbReference>
<keyword evidence="2" id="KW-0808">Transferase</keyword>
<dbReference type="InterPro" id="IPR000600">
    <property type="entry name" value="ROK"/>
</dbReference>
<dbReference type="GO" id="GO:0004340">
    <property type="term" value="F:glucokinase activity"/>
    <property type="evidence" value="ECO:0007669"/>
    <property type="project" value="UniProtKB-EC"/>
</dbReference>
<proteinExistence type="inferred from homology"/>
<gene>
    <name evidence="2" type="ORF">J3R75_000337</name>
</gene>
<protein>
    <submittedName>
        <fullName evidence="2">Glucokinase</fullName>
        <ecNumber evidence="2">2.7.1.2</ecNumber>
    </submittedName>
</protein>
<comment type="caution">
    <text evidence="2">The sequence shown here is derived from an EMBL/GenBank/DDBJ whole genome shotgun (WGS) entry which is preliminary data.</text>
</comment>
<evidence type="ECO:0000313" key="2">
    <source>
        <dbReference type="EMBL" id="MDQ0288230.1"/>
    </source>
</evidence>
<evidence type="ECO:0000256" key="1">
    <source>
        <dbReference type="ARBA" id="ARBA00006479"/>
    </source>
</evidence>
<dbReference type="Pfam" id="PF00480">
    <property type="entry name" value="ROK"/>
    <property type="match status" value="1"/>
</dbReference>
<dbReference type="RefSeq" id="WP_307259524.1">
    <property type="nucleotide sequence ID" value="NZ_JAUSVL010000001.1"/>
</dbReference>
<organism evidence="2 3">
    <name type="scientific">Oligosphaera ethanolica</name>
    <dbReference type="NCBI Taxonomy" id="760260"/>
    <lineage>
        <taxon>Bacteria</taxon>
        <taxon>Pseudomonadati</taxon>
        <taxon>Lentisphaerota</taxon>
        <taxon>Oligosphaeria</taxon>
        <taxon>Oligosphaerales</taxon>
        <taxon>Oligosphaeraceae</taxon>
        <taxon>Oligosphaera</taxon>
    </lineage>
</organism>
<evidence type="ECO:0000313" key="3">
    <source>
        <dbReference type="Proteomes" id="UP001238163"/>
    </source>
</evidence>
<dbReference type="PANTHER" id="PTHR18964:SF149">
    <property type="entry name" value="BIFUNCTIONAL UDP-N-ACETYLGLUCOSAMINE 2-EPIMERASE_N-ACETYLMANNOSAMINE KINASE"/>
    <property type="match status" value="1"/>
</dbReference>
<sequence length="332" mass="34749">MSSDNTNVLGIDIGGTKIAVCITDAKGNILASDRIASGAAAPYEEALPQVVYLAQALIKKAGLKHDDISGCGICAPGPLDMAGGRIMKSPNMSWDAVPIRDDLVAGLSMPVFMDNDANAGVLAEWFFGCAKGKTDVIYLTMSTGVGGGIVAGGKLLAGTTGIAGELGHIVLDPNGPLCGCGQLGCLEAFCGGRSVALQLQDKLRFRPDHAMYRLPDVQGKLENLNFQAVREGAKLGIPLAVEMWNEICLRLAQGIGICMVTFNPQMIVLGTAAFYAGDFMLQPVLAQLPRFAWKEFRDSCEVCITGLGPKVGELAGASVALNGLYEAGKITL</sequence>
<dbReference type="InterPro" id="IPR049874">
    <property type="entry name" value="ROK_cs"/>
</dbReference>
<dbReference type="EMBL" id="JAUSVL010000001">
    <property type="protein sequence ID" value="MDQ0288230.1"/>
    <property type="molecule type" value="Genomic_DNA"/>
</dbReference>
<name>A0AAE3VD16_9BACT</name>
<comment type="similarity">
    <text evidence="1">Belongs to the ROK (NagC/XylR) family.</text>
</comment>
<dbReference type="PANTHER" id="PTHR18964">
    <property type="entry name" value="ROK (REPRESSOR, ORF, KINASE) FAMILY"/>
    <property type="match status" value="1"/>
</dbReference>
<dbReference type="Proteomes" id="UP001238163">
    <property type="component" value="Unassembled WGS sequence"/>
</dbReference>
<reference evidence="2" key="1">
    <citation type="submission" date="2023-07" db="EMBL/GenBank/DDBJ databases">
        <title>Genomic Encyclopedia of Type Strains, Phase IV (KMG-IV): sequencing the most valuable type-strain genomes for metagenomic binning, comparative biology and taxonomic classification.</title>
        <authorList>
            <person name="Goeker M."/>
        </authorList>
    </citation>
    <scope>NUCLEOTIDE SEQUENCE</scope>
    <source>
        <strain evidence="2">DSM 24202</strain>
    </source>
</reference>
<dbReference type="EC" id="2.7.1.2" evidence="2"/>
<dbReference type="Gene3D" id="3.30.420.40">
    <property type="match status" value="2"/>
</dbReference>
<keyword evidence="3" id="KW-1185">Reference proteome</keyword>